<evidence type="ECO:0000259" key="1">
    <source>
        <dbReference type="Pfam" id="PF01926"/>
    </source>
</evidence>
<keyword evidence="2" id="KW-0067">ATP-binding</keyword>
<feature type="domain" description="G" evidence="1">
    <location>
        <begin position="21"/>
        <end position="138"/>
    </location>
</feature>
<dbReference type="Gene3D" id="3.40.50.300">
    <property type="entry name" value="P-loop containing nucleotide triphosphate hydrolases"/>
    <property type="match status" value="1"/>
</dbReference>
<gene>
    <name evidence="2" type="ORF">AVDCRST_MAG35-2247</name>
</gene>
<dbReference type="GO" id="GO:0000028">
    <property type="term" value="P:ribosomal small subunit assembly"/>
    <property type="evidence" value="ECO:0007669"/>
    <property type="project" value="TreeGrafter"/>
</dbReference>
<dbReference type="PANTHER" id="PTHR42698:SF1">
    <property type="entry name" value="GTPASE ERA, MITOCHONDRIAL"/>
    <property type="match status" value="1"/>
</dbReference>
<organism evidence="2">
    <name type="scientific">uncultured Quadrisphaera sp</name>
    <dbReference type="NCBI Taxonomy" id="904978"/>
    <lineage>
        <taxon>Bacteria</taxon>
        <taxon>Bacillati</taxon>
        <taxon>Actinomycetota</taxon>
        <taxon>Actinomycetes</taxon>
        <taxon>Kineosporiales</taxon>
        <taxon>Kineosporiaceae</taxon>
        <taxon>Quadrisphaera</taxon>
        <taxon>environmental samples</taxon>
    </lineage>
</organism>
<proteinExistence type="predicted"/>
<dbReference type="GO" id="GO:0005829">
    <property type="term" value="C:cytosol"/>
    <property type="evidence" value="ECO:0007669"/>
    <property type="project" value="TreeGrafter"/>
</dbReference>
<dbReference type="GO" id="GO:0019843">
    <property type="term" value="F:rRNA binding"/>
    <property type="evidence" value="ECO:0007669"/>
    <property type="project" value="TreeGrafter"/>
</dbReference>
<dbReference type="PANTHER" id="PTHR42698">
    <property type="entry name" value="GTPASE ERA"/>
    <property type="match status" value="1"/>
</dbReference>
<protein>
    <submittedName>
        <fullName evidence="2">Putative ATP-binding membrane protein</fullName>
    </submittedName>
</protein>
<dbReference type="SUPFAM" id="SSF52540">
    <property type="entry name" value="P-loop containing nucleoside triphosphate hydrolases"/>
    <property type="match status" value="1"/>
</dbReference>
<dbReference type="GO" id="GO:0043024">
    <property type="term" value="F:ribosomal small subunit binding"/>
    <property type="evidence" value="ECO:0007669"/>
    <property type="project" value="TreeGrafter"/>
</dbReference>
<accession>A0A6J4PU33</accession>
<reference evidence="2" key="1">
    <citation type="submission" date="2020-02" db="EMBL/GenBank/DDBJ databases">
        <authorList>
            <person name="Meier V. D."/>
        </authorList>
    </citation>
    <scope>NUCLEOTIDE SEQUENCE</scope>
    <source>
        <strain evidence="2">AVDCRST_MAG35</strain>
    </source>
</reference>
<keyword evidence="2" id="KW-0547">Nucleotide-binding</keyword>
<name>A0A6J4PU33_9ACTN</name>
<dbReference type="GO" id="GO:0005525">
    <property type="term" value="F:GTP binding"/>
    <property type="evidence" value="ECO:0007669"/>
    <property type="project" value="InterPro"/>
</dbReference>
<sequence length="313" mass="33574">MVRRGRERAEVGGPAGSSTVIALAGATGSGKSSLFNAFAGLAVSEVGARRPTTSVPSAVVWGEVPDRLLDWLEVPRRHRTQRESALDAHDEDPLHGLVLLDLPDHDSTEVANRLQVDRLVGLVDLLVFVVDPQKYADDALHTGYLRPLVGHQELLLVVLNQVDRLDEASARACEADLRRLLDADGLDRVHVVRTSARTGAGVADLREIVAGAVAAKSASVRRTEADVEVAAQALARSVAATEPELDRLDGAEQLVDVLAVAAGVPTVLDAVHTQELRRGRRTTGWPPTRWVGRWRPDALARLHLGGPGARTGR</sequence>
<dbReference type="EMBL" id="CADCUY010000472">
    <property type="protein sequence ID" value="CAA9426124.1"/>
    <property type="molecule type" value="Genomic_DNA"/>
</dbReference>
<dbReference type="InterPro" id="IPR006073">
    <property type="entry name" value="GTP-bd"/>
</dbReference>
<dbReference type="Pfam" id="PF01926">
    <property type="entry name" value="MMR_HSR1"/>
    <property type="match status" value="1"/>
</dbReference>
<feature type="non-terminal residue" evidence="2">
    <location>
        <position position="313"/>
    </location>
</feature>
<dbReference type="GO" id="GO:0005524">
    <property type="term" value="F:ATP binding"/>
    <property type="evidence" value="ECO:0007669"/>
    <property type="project" value="UniProtKB-KW"/>
</dbReference>
<dbReference type="AlphaFoldDB" id="A0A6J4PU33"/>
<dbReference type="InterPro" id="IPR027417">
    <property type="entry name" value="P-loop_NTPase"/>
</dbReference>
<evidence type="ECO:0000313" key="2">
    <source>
        <dbReference type="EMBL" id="CAA9426124.1"/>
    </source>
</evidence>
<dbReference type="InterPro" id="IPR005662">
    <property type="entry name" value="GTPase_Era-like"/>
</dbReference>